<organism evidence="4 5">
    <name type="scientific">Actinobaculum suis</name>
    <dbReference type="NCBI Taxonomy" id="1657"/>
    <lineage>
        <taxon>Bacteria</taxon>
        <taxon>Bacillati</taxon>
        <taxon>Actinomycetota</taxon>
        <taxon>Actinomycetes</taxon>
        <taxon>Actinomycetales</taxon>
        <taxon>Actinomycetaceae</taxon>
        <taxon>Actinobaculum</taxon>
    </lineage>
</organism>
<evidence type="ECO:0000256" key="2">
    <source>
        <dbReference type="SAM" id="MobiDB-lite"/>
    </source>
</evidence>
<dbReference type="InterPro" id="IPR007139">
    <property type="entry name" value="DUF349"/>
</dbReference>
<feature type="coiled-coil region" evidence="1">
    <location>
        <begin position="126"/>
        <end position="157"/>
    </location>
</feature>
<name>A0A1G7BKZ3_9ACTO</name>
<reference evidence="3" key="3">
    <citation type="submission" date="2023-10" db="EMBL/GenBank/DDBJ databases">
        <title>Whole Genome based description of the genera Actinobaculum and Actinotignum reveals a complex phylogenetic relationship within the species included in the genus Actinotignum.</title>
        <authorList>
            <person name="Jensen C.S."/>
            <person name="Dargis R."/>
            <person name="Kemp M."/>
            <person name="Christensen J.J."/>
        </authorList>
    </citation>
    <scope>NUCLEOTIDE SEQUENCE</scope>
    <source>
        <strain evidence="3">Actinobaculum_suis_CCUG19206T</strain>
    </source>
</reference>
<evidence type="ECO:0000313" key="5">
    <source>
        <dbReference type="Proteomes" id="UP000182744"/>
    </source>
</evidence>
<keyword evidence="1" id="KW-0175">Coiled coil</keyword>
<feature type="coiled-coil region" evidence="1">
    <location>
        <begin position="365"/>
        <end position="429"/>
    </location>
</feature>
<sequence length="449" mass="50827">MSEETPTPKPTPAPAQRPAPQPAKTGPVHATPTDSLAAAEAAKWGRVDDAGNVWLRSSEGERIVGQYAASGSSEDALAIFVRRYLDLETQVAVVETRVENVHPDEVQKSIKTLTKELTEPAAVGDIESLRTRLEAVRERAAQRRTEIAAERQAAKEEALAYRTQIVERAEEIAGQDPQRIHWRNSREELSTLFDQWKQAQRHGARLDRAVEQGLWKRFSHARTLFDRERRRYFAELDSQRKEVVARKEKLIARAEELSTSTDWGATAAAYRDLMEEWKAAGRAARRQDDALWERFRAARQPFYDAREAFFNERNAEEVANRDAKLELVAEAEALLPIRDIEAARAKLRDIGERWDAIGPVPRADIDRTEGRLRRVEDAVRGAEAEQWRQTDPEKEQRSQGMAAQLEHLIAELDKEIAAAQAAGDEAKLKELGAAREARVAWLEQVQKDL</sequence>
<dbReference type="Proteomes" id="UP000182744">
    <property type="component" value="Unassembled WGS sequence"/>
</dbReference>
<accession>A0A1G7BKZ3</accession>
<proteinExistence type="predicted"/>
<dbReference type="RefSeq" id="WP_074661813.1">
    <property type="nucleotide sequence ID" value="NZ_FNAU01000005.1"/>
</dbReference>
<dbReference type="EMBL" id="JAWNFU010000004">
    <property type="protein sequence ID" value="MDY5153734.1"/>
    <property type="molecule type" value="Genomic_DNA"/>
</dbReference>
<keyword evidence="5" id="KW-1185">Reference proteome</keyword>
<reference evidence="5" key="2">
    <citation type="submission" date="2016-10" db="EMBL/GenBank/DDBJ databases">
        <authorList>
            <person name="Varghese N."/>
        </authorList>
    </citation>
    <scope>NUCLEOTIDE SEQUENCE [LARGE SCALE GENOMIC DNA]</scope>
    <source>
        <strain evidence="5">DSM 20639</strain>
    </source>
</reference>
<dbReference type="EMBL" id="FNAU01000005">
    <property type="protein sequence ID" value="SDE26975.1"/>
    <property type="molecule type" value="Genomic_DNA"/>
</dbReference>
<gene>
    <name evidence="3" type="ORF">R6G71_06720</name>
    <name evidence="4" type="ORF">SAMN05421878_10519</name>
</gene>
<reference evidence="4" key="1">
    <citation type="submission" date="2016-10" db="EMBL/GenBank/DDBJ databases">
        <authorList>
            <person name="de Groot N.N."/>
        </authorList>
    </citation>
    <scope>NUCLEOTIDE SEQUENCE [LARGE SCALE GENOMIC DNA]</scope>
    <source>
        <strain evidence="4">DSM 20639</strain>
    </source>
</reference>
<protein>
    <submittedName>
        <fullName evidence="3">DUF349 domain-containing protein</fullName>
    </submittedName>
</protein>
<feature type="compositionally biased region" description="Pro residues" evidence="2">
    <location>
        <begin position="7"/>
        <end position="21"/>
    </location>
</feature>
<feature type="region of interest" description="Disordered" evidence="2">
    <location>
        <begin position="1"/>
        <end position="36"/>
    </location>
</feature>
<evidence type="ECO:0000313" key="4">
    <source>
        <dbReference type="EMBL" id="SDE26975.1"/>
    </source>
</evidence>
<dbReference type="Pfam" id="PF03993">
    <property type="entry name" value="DUF349"/>
    <property type="match status" value="3"/>
</dbReference>
<evidence type="ECO:0000313" key="3">
    <source>
        <dbReference type="EMBL" id="MDY5153734.1"/>
    </source>
</evidence>
<dbReference type="Proteomes" id="UP001273799">
    <property type="component" value="Unassembled WGS sequence"/>
</dbReference>
<evidence type="ECO:0000256" key="1">
    <source>
        <dbReference type="SAM" id="Coils"/>
    </source>
</evidence>
<dbReference type="AlphaFoldDB" id="A0A1G7BKZ3"/>